<keyword evidence="2 4" id="KW-0560">Oxidoreductase</keyword>
<comment type="similarity">
    <text evidence="1">Belongs to the short-chain dehydrogenases/reductases (SDR) family.</text>
</comment>
<keyword evidence="5" id="KW-1185">Reference proteome</keyword>
<organism evidence="4 5">
    <name type="scientific">Novosphingobium tardum</name>
    <dbReference type="NCBI Taxonomy" id="1538021"/>
    <lineage>
        <taxon>Bacteria</taxon>
        <taxon>Pseudomonadati</taxon>
        <taxon>Pseudomonadota</taxon>
        <taxon>Alphaproteobacteria</taxon>
        <taxon>Sphingomonadales</taxon>
        <taxon>Sphingomonadaceae</taxon>
        <taxon>Novosphingobium</taxon>
    </lineage>
</organism>
<dbReference type="PANTHER" id="PTHR43669">
    <property type="entry name" value="5-KETO-D-GLUCONATE 5-REDUCTASE"/>
    <property type="match status" value="1"/>
</dbReference>
<evidence type="ECO:0000256" key="2">
    <source>
        <dbReference type="ARBA" id="ARBA00023002"/>
    </source>
</evidence>
<dbReference type="EMBL" id="JBHSDR010000006">
    <property type="protein sequence ID" value="MFC4295840.1"/>
    <property type="molecule type" value="Genomic_DNA"/>
</dbReference>
<evidence type="ECO:0000256" key="3">
    <source>
        <dbReference type="SAM" id="MobiDB-lite"/>
    </source>
</evidence>
<dbReference type="PRINTS" id="PR00081">
    <property type="entry name" value="GDHRDH"/>
</dbReference>
<proteinExistence type="inferred from homology"/>
<dbReference type="SUPFAM" id="SSF51735">
    <property type="entry name" value="NAD(P)-binding Rossmann-fold domains"/>
    <property type="match status" value="1"/>
</dbReference>
<dbReference type="InterPro" id="IPR036291">
    <property type="entry name" value="NAD(P)-bd_dom_sf"/>
</dbReference>
<name>A0ABV8RT28_9SPHN</name>
<feature type="compositionally biased region" description="Polar residues" evidence="3">
    <location>
        <begin position="191"/>
        <end position="201"/>
    </location>
</feature>
<reference evidence="5" key="1">
    <citation type="journal article" date="2019" name="Int. J. Syst. Evol. Microbiol.">
        <title>The Global Catalogue of Microorganisms (GCM) 10K type strain sequencing project: providing services to taxonomists for standard genome sequencing and annotation.</title>
        <authorList>
            <consortium name="The Broad Institute Genomics Platform"/>
            <consortium name="The Broad Institute Genome Sequencing Center for Infectious Disease"/>
            <person name="Wu L."/>
            <person name="Ma J."/>
        </authorList>
    </citation>
    <scope>NUCLEOTIDE SEQUENCE [LARGE SCALE GENOMIC DNA]</scope>
    <source>
        <strain evidence="5">CGMCC 1.12989</strain>
    </source>
</reference>
<feature type="region of interest" description="Disordered" evidence="3">
    <location>
        <begin position="189"/>
        <end position="209"/>
    </location>
</feature>
<evidence type="ECO:0000256" key="1">
    <source>
        <dbReference type="ARBA" id="ARBA00006484"/>
    </source>
</evidence>
<dbReference type="PRINTS" id="PR00080">
    <property type="entry name" value="SDRFAMILY"/>
</dbReference>
<comment type="caution">
    <text evidence="4">The sequence shown here is derived from an EMBL/GenBank/DDBJ whole genome shotgun (WGS) entry which is preliminary data.</text>
</comment>
<dbReference type="CDD" id="cd05233">
    <property type="entry name" value="SDR_c"/>
    <property type="match status" value="1"/>
</dbReference>
<sequence>MTDRIRLQGQAAFVTGGGGGIGRGIALRLAEAGADVAVFDIFPERAEEAAARVREAGGRALAIPGDVMDTDALRAAIAATHAEFGRFDILVNNAGGVSARPFLEQSERSWRRHIDINLVSMLAATHAAAPLMTAGGRGGSIVNVASIEASRAAPNFSVYAACKAGMVSFTKSMALELSQDGIRVNCIAPDHTTTPGSSGNRSGPVDPATWRQRSAEQVDAMNRVIPLLREGVDLECGDAAVFLSSAMASYVTGILLPIDGGTFAGSGWVRGRNGKWTLNEGLDFGG</sequence>
<dbReference type="Gene3D" id="3.40.50.720">
    <property type="entry name" value="NAD(P)-binding Rossmann-like Domain"/>
    <property type="match status" value="1"/>
</dbReference>
<dbReference type="PROSITE" id="PS00061">
    <property type="entry name" value="ADH_SHORT"/>
    <property type="match status" value="1"/>
</dbReference>
<dbReference type="EC" id="1.1.1.-" evidence="4"/>
<dbReference type="InterPro" id="IPR002347">
    <property type="entry name" value="SDR_fam"/>
</dbReference>
<evidence type="ECO:0000313" key="4">
    <source>
        <dbReference type="EMBL" id="MFC4295840.1"/>
    </source>
</evidence>
<gene>
    <name evidence="4" type="ORF">ACFO0A_12310</name>
</gene>
<dbReference type="GO" id="GO:0016491">
    <property type="term" value="F:oxidoreductase activity"/>
    <property type="evidence" value="ECO:0007669"/>
    <property type="project" value="UniProtKB-KW"/>
</dbReference>
<dbReference type="InterPro" id="IPR020904">
    <property type="entry name" value="Sc_DH/Rdtase_CS"/>
</dbReference>
<protein>
    <submittedName>
        <fullName evidence="4">SDR family NAD(P)-dependent oxidoreductase</fullName>
        <ecNumber evidence="4">1.1.1.-</ecNumber>
    </submittedName>
</protein>
<dbReference type="RefSeq" id="WP_379539304.1">
    <property type="nucleotide sequence ID" value="NZ_JBHSDR010000006.1"/>
</dbReference>
<dbReference type="Proteomes" id="UP001595828">
    <property type="component" value="Unassembled WGS sequence"/>
</dbReference>
<evidence type="ECO:0000313" key="5">
    <source>
        <dbReference type="Proteomes" id="UP001595828"/>
    </source>
</evidence>
<dbReference type="NCBIfam" id="NF005559">
    <property type="entry name" value="PRK07231.1"/>
    <property type="match status" value="1"/>
</dbReference>
<dbReference type="PANTHER" id="PTHR43669:SF3">
    <property type="entry name" value="ALCOHOL DEHYDROGENASE, PUTATIVE (AFU_ORTHOLOGUE AFUA_3G03445)-RELATED"/>
    <property type="match status" value="1"/>
</dbReference>
<accession>A0ABV8RT28</accession>
<dbReference type="Pfam" id="PF13561">
    <property type="entry name" value="adh_short_C2"/>
    <property type="match status" value="1"/>
</dbReference>